<evidence type="ECO:0000313" key="2">
    <source>
        <dbReference type="EMBL" id="AFN84159.1"/>
    </source>
</evidence>
<protein>
    <submittedName>
        <fullName evidence="2">Uncharacterized protein</fullName>
    </submittedName>
</protein>
<dbReference type="HOGENOM" id="CLU_1366628_0_0_1"/>
<dbReference type="AlphaFoldDB" id="I7AQM6"/>
<dbReference type="KEGG" id="ero:EROM_111780"/>
<evidence type="ECO:0000313" key="3">
    <source>
        <dbReference type="Proteomes" id="UP000010094"/>
    </source>
</evidence>
<organism evidence="2 3">
    <name type="scientific">Encephalitozoon romaleae (strain SJ-2008)</name>
    <name type="common">Microsporidian parasite</name>
    <dbReference type="NCBI Taxonomy" id="1178016"/>
    <lineage>
        <taxon>Eukaryota</taxon>
        <taxon>Fungi</taxon>
        <taxon>Fungi incertae sedis</taxon>
        <taxon>Microsporidia</taxon>
        <taxon>Unikaryonidae</taxon>
        <taxon>Encephalitozoon</taxon>
    </lineage>
</organism>
<dbReference type="VEuPathDB" id="MicrosporidiaDB:EROM_111780"/>
<keyword evidence="1" id="KW-1133">Transmembrane helix</keyword>
<dbReference type="RefSeq" id="XP_009265656.1">
    <property type="nucleotide sequence ID" value="XM_009267381.1"/>
</dbReference>
<name>I7AQM6_ENCRO</name>
<keyword evidence="1" id="KW-0812">Transmembrane</keyword>
<dbReference type="OrthoDB" id="2191933at2759"/>
<keyword evidence="3" id="KW-1185">Reference proteome</keyword>
<evidence type="ECO:0000256" key="1">
    <source>
        <dbReference type="SAM" id="Phobius"/>
    </source>
</evidence>
<keyword evidence="1" id="KW-0472">Membrane</keyword>
<proteinExistence type="predicted"/>
<dbReference type="GeneID" id="20564777"/>
<gene>
    <name evidence="2" type="ordered locus">EROM_111780</name>
</gene>
<feature type="transmembrane region" description="Helical" evidence="1">
    <location>
        <begin position="7"/>
        <end position="28"/>
    </location>
</feature>
<dbReference type="Proteomes" id="UP000010094">
    <property type="component" value="Chromosome XI"/>
</dbReference>
<dbReference type="EMBL" id="CP003530">
    <property type="protein sequence ID" value="AFN84159.1"/>
    <property type="molecule type" value="Genomic_DNA"/>
</dbReference>
<accession>I7AQM6</accession>
<reference evidence="2 3" key="1">
    <citation type="journal article" date="2012" name="Proc. Natl. Acad. Sci. U.S.A.">
        <title>Gain and loss of multiple functionally related, horizontally transferred genes in the reduced genomes of two microsporidian parasites.</title>
        <authorList>
            <person name="Pombert J.-F."/>
            <person name="Selman M."/>
            <person name="Burki F."/>
            <person name="Bardell F.T."/>
            <person name="Farinelli L."/>
            <person name="Solter L.F."/>
            <person name="Whitman D.W."/>
            <person name="Weiss L.M."/>
            <person name="Corradi N."/>
            <person name="Keeling P.J."/>
        </authorList>
    </citation>
    <scope>NUCLEOTIDE SEQUENCE [LARGE SCALE GENOMIC DNA]</scope>
    <source>
        <strain evidence="2 3">SJ-2008</strain>
    </source>
</reference>
<sequence>MQKKIKASIVNGMLIIMIVGLGGVITHLSKDYNFFGAVSEDTKNIILMNKRDIEKDIYGDRMKIKIPNRSLCKGMWKGFEDLKTNAIIIISQDEVVKIFNIVSKEMKEYSYDVFIEHINSKGGRLSFLNNAKHGIRNFLKDTFENDERYITEDAPIVYGCLIVPNTDGGLKFMSKSKVMDVDCNWGDIIEYICPDEEV</sequence>